<dbReference type="Pfam" id="PF13175">
    <property type="entry name" value="AAA_15"/>
    <property type="match status" value="1"/>
</dbReference>
<dbReference type="CDD" id="cd01026">
    <property type="entry name" value="TOPRIM_OLD"/>
    <property type="match status" value="1"/>
</dbReference>
<proteinExistence type="predicted"/>
<dbReference type="PANTHER" id="PTHR43581">
    <property type="entry name" value="ATP/GTP PHOSPHATASE"/>
    <property type="match status" value="1"/>
</dbReference>
<evidence type="ECO:0000259" key="1">
    <source>
        <dbReference type="Pfam" id="PF13175"/>
    </source>
</evidence>
<dbReference type="EMBL" id="FQVE01000004">
    <property type="protein sequence ID" value="SHG08235.1"/>
    <property type="molecule type" value="Genomic_DNA"/>
</dbReference>
<keyword evidence="3" id="KW-0255">Endonuclease</keyword>
<evidence type="ECO:0000313" key="4">
    <source>
        <dbReference type="Proteomes" id="UP000184108"/>
    </source>
</evidence>
<dbReference type="Gene3D" id="3.40.50.300">
    <property type="entry name" value="P-loop containing nucleotide triphosphate hydrolases"/>
    <property type="match status" value="1"/>
</dbReference>
<dbReference type="InterPro" id="IPR041685">
    <property type="entry name" value="AAA_GajA/Old/RecF-like"/>
</dbReference>
<dbReference type="PANTHER" id="PTHR43581:SF4">
    <property type="entry name" value="ATP_GTP PHOSPHATASE"/>
    <property type="match status" value="1"/>
</dbReference>
<protein>
    <submittedName>
        <fullName evidence="3">Predicted ATP-dependent endonuclease of the OLD family, contains P-loop ATPase and TOPRIM domains</fullName>
    </submittedName>
</protein>
<dbReference type="Proteomes" id="UP000184108">
    <property type="component" value="Unassembled WGS sequence"/>
</dbReference>
<dbReference type="AlphaFoldDB" id="A0A1M5GX90"/>
<feature type="domain" description="Endonuclease GajA/Old nuclease/RecF-like AAA" evidence="1">
    <location>
        <begin position="1"/>
        <end position="386"/>
    </location>
</feature>
<accession>A0A1M5GX90</accession>
<organism evidence="3 4">
    <name type="scientific">Chryseobacterium vrystaatense</name>
    <dbReference type="NCBI Taxonomy" id="307480"/>
    <lineage>
        <taxon>Bacteria</taxon>
        <taxon>Pseudomonadati</taxon>
        <taxon>Bacteroidota</taxon>
        <taxon>Flavobacteriia</taxon>
        <taxon>Flavobacteriales</taxon>
        <taxon>Weeksellaceae</taxon>
        <taxon>Chryseobacterium group</taxon>
        <taxon>Chryseobacterium</taxon>
    </lineage>
</organism>
<feature type="domain" description="OLD protein-like TOPRIM" evidence="2">
    <location>
        <begin position="434"/>
        <end position="501"/>
    </location>
</feature>
<dbReference type="InterPro" id="IPR034139">
    <property type="entry name" value="TOPRIM_OLD"/>
</dbReference>
<keyword evidence="3" id="KW-0378">Hydrolase</keyword>
<reference evidence="4" key="1">
    <citation type="submission" date="2016-11" db="EMBL/GenBank/DDBJ databases">
        <authorList>
            <person name="Varghese N."/>
            <person name="Submissions S."/>
        </authorList>
    </citation>
    <scope>NUCLEOTIDE SEQUENCE [LARGE SCALE GENOMIC DNA]</scope>
    <source>
        <strain evidence="4">YR203</strain>
    </source>
</reference>
<keyword evidence="3" id="KW-0540">Nuclease</keyword>
<dbReference type="GeneID" id="93023120"/>
<evidence type="ECO:0000259" key="2">
    <source>
        <dbReference type="Pfam" id="PF20469"/>
    </source>
</evidence>
<evidence type="ECO:0000313" key="3">
    <source>
        <dbReference type="EMBL" id="SHG08235.1"/>
    </source>
</evidence>
<dbReference type="SUPFAM" id="SSF52540">
    <property type="entry name" value="P-loop containing nucleoside triphosphate hydrolases"/>
    <property type="match status" value="1"/>
</dbReference>
<dbReference type="InterPro" id="IPR027417">
    <property type="entry name" value="P-loop_NTPase"/>
</dbReference>
<name>A0A1M5GX90_9FLAO</name>
<sequence length="703" mass="80199">MYISGLSIRNFRNFKSAHFKFTEGINTIIGENGSGKTNLFYALRILIDDSLPRYINFNSNDFNRGIGNWAGHWIVITVFFEGLDASEEAQALAVQSSGCMDTPSKGSYSVYFRPKYQFRKELYDYSILAEKDSEGLELLLDKITIADYEVVYLSRGSGDFSDDVTYEKYVGNFDKIEFPDPDEKEELVIGTYLPREISIHNEVSCTFIKALRDVEADLRSYSNNPLINLLKGKEKTVEITKQDEIITSIDNLNEKISSLDEIIEIKNGIDKSIKNAVGTTYAPSIDIKSELPNKMEKLFQSLKLWVGDPEDDYKGRVWELSLGGANLIYLSLKLLEYERVKTDRIANFLLIEEPEAHIHTHIQKTLFNNLSKSNTQIIISTHSTHISSASKISSVNVICRGKNEALVFQPSNNLLPNQIRRLERYLDAVRSNLLFAKGVILVEGDAEQILIPAMFEVVFGLSLDEIGVSLINIGSTGFENVANIFHEERIKKYCAILTDQDISVVKLPDSPENDTPNQKHFRASQKSGEERRVIITELCKDNEYLEAFYATHTFEVDLLMNENSPEFVSALDKIYRKESNIKLITKRLENPNIQVAGLEVLRLAKKYGKGWFALLITDELLYNTYIPNYILKAIAFASPHINLSSKVKSIMYRIEKIKNDKYCKTYYNAAKKFETKDKTDLEILEAFIKTFPQDQLTKFLSYL</sequence>
<gene>
    <name evidence="3" type="ORF">SAMN02787073_3497</name>
</gene>
<dbReference type="InterPro" id="IPR051396">
    <property type="entry name" value="Bact_Antivir_Def_Nuclease"/>
</dbReference>
<dbReference type="RefSeq" id="WP_002980957.1">
    <property type="nucleotide sequence ID" value="NZ_FQVE01000004.1"/>
</dbReference>
<dbReference type="Pfam" id="PF20469">
    <property type="entry name" value="OLD-like_TOPRIM"/>
    <property type="match status" value="1"/>
</dbReference>
<dbReference type="GO" id="GO:0004519">
    <property type="term" value="F:endonuclease activity"/>
    <property type="evidence" value="ECO:0007669"/>
    <property type="project" value="UniProtKB-KW"/>
</dbReference>